<protein>
    <submittedName>
        <fullName evidence="2">Helix-turn-helix domain-containing protein</fullName>
    </submittedName>
</protein>
<proteinExistence type="predicted"/>
<accession>A0ABT0KW09</accession>
<name>A0ABT0KW09_9GAMM</name>
<dbReference type="Proteomes" id="UP001202134">
    <property type="component" value="Unassembled WGS sequence"/>
</dbReference>
<evidence type="ECO:0000313" key="2">
    <source>
        <dbReference type="EMBL" id="MCL1047963.1"/>
    </source>
</evidence>
<dbReference type="InterPro" id="IPR055245">
    <property type="entry name" value="HTH_proteobacteria"/>
</dbReference>
<reference evidence="2 3" key="1">
    <citation type="submission" date="2022-01" db="EMBL/GenBank/DDBJ databases">
        <title>Whole genome-based taxonomy of the Shewanellaceae.</title>
        <authorList>
            <person name="Martin-Rodriguez A.J."/>
        </authorList>
    </citation>
    <scope>NUCLEOTIDE SEQUENCE [LARGE SCALE GENOMIC DNA]</scope>
    <source>
        <strain evidence="2 3">DSM 24955</strain>
    </source>
</reference>
<dbReference type="EMBL" id="JAKIKU010000026">
    <property type="protein sequence ID" value="MCL1047963.1"/>
    <property type="molecule type" value="Genomic_DNA"/>
</dbReference>
<gene>
    <name evidence="2" type="ORF">L2737_21930</name>
</gene>
<feature type="domain" description="Winged helix-turn-helix" evidence="1">
    <location>
        <begin position="6"/>
        <end position="61"/>
    </location>
</feature>
<keyword evidence="3" id="KW-1185">Reference proteome</keyword>
<comment type="caution">
    <text evidence="2">The sequence shown here is derived from an EMBL/GenBank/DDBJ whole genome shotgun (WGS) entry which is preliminary data.</text>
</comment>
<dbReference type="RefSeq" id="WP_248957102.1">
    <property type="nucleotide sequence ID" value="NZ_JAKIKU010000026.1"/>
</dbReference>
<organism evidence="2 3">
    <name type="scientific">Shewanella electrodiphila</name>
    <dbReference type="NCBI Taxonomy" id="934143"/>
    <lineage>
        <taxon>Bacteria</taxon>
        <taxon>Pseudomonadati</taxon>
        <taxon>Pseudomonadota</taxon>
        <taxon>Gammaproteobacteria</taxon>
        <taxon>Alteromonadales</taxon>
        <taxon>Shewanellaceae</taxon>
        <taxon>Shewanella</taxon>
    </lineage>
</organism>
<dbReference type="Pfam" id="PF14090">
    <property type="entry name" value="HTH_39"/>
    <property type="match status" value="1"/>
</dbReference>
<evidence type="ECO:0000259" key="1">
    <source>
        <dbReference type="Pfam" id="PF14090"/>
    </source>
</evidence>
<evidence type="ECO:0000313" key="3">
    <source>
        <dbReference type="Proteomes" id="UP001202134"/>
    </source>
</evidence>
<sequence length="89" mass="10537">MSKLLHGERVANKELFHDFDTCASGARICELRSDGWKIDDKFVHQRTTENKHVRIKKYYITRANIMEYLLDEDIRNFLALAERKYGTSD</sequence>